<proteinExistence type="predicted"/>
<dbReference type="GO" id="GO:0043161">
    <property type="term" value="P:proteasome-mediated ubiquitin-dependent protein catabolic process"/>
    <property type="evidence" value="ECO:0007669"/>
    <property type="project" value="TreeGrafter"/>
</dbReference>
<dbReference type="InterPro" id="IPR000315">
    <property type="entry name" value="Znf_B-box"/>
</dbReference>
<evidence type="ECO:0000313" key="3">
    <source>
        <dbReference type="Proteomes" id="UP000694844"/>
    </source>
</evidence>
<dbReference type="RefSeq" id="XP_022314947.1">
    <property type="nucleotide sequence ID" value="XM_022459239.1"/>
</dbReference>
<keyword evidence="1" id="KW-0863">Zinc-finger</keyword>
<dbReference type="Gene3D" id="3.30.160.60">
    <property type="entry name" value="Classic Zinc Finger"/>
    <property type="match status" value="1"/>
</dbReference>
<gene>
    <name evidence="4" type="primary">LOC111119249</name>
</gene>
<dbReference type="InterPro" id="IPR011042">
    <property type="entry name" value="6-blade_b-propeller_TolB-like"/>
</dbReference>
<evidence type="ECO:0000256" key="1">
    <source>
        <dbReference type="PROSITE-ProRule" id="PRU00024"/>
    </source>
</evidence>
<accession>A0A8B8CGK9</accession>
<dbReference type="CDD" id="cd19756">
    <property type="entry name" value="Bbox2"/>
    <property type="match status" value="1"/>
</dbReference>
<protein>
    <submittedName>
        <fullName evidence="4">Uncharacterized protein LOC111119249</fullName>
    </submittedName>
</protein>
<dbReference type="OrthoDB" id="6074598at2759"/>
<dbReference type="Pfam" id="PF00643">
    <property type="entry name" value="zf-B_box"/>
    <property type="match status" value="1"/>
</dbReference>
<dbReference type="PANTHER" id="PTHR24104:SF25">
    <property type="entry name" value="PROTEIN LIN-41"/>
    <property type="match status" value="1"/>
</dbReference>
<dbReference type="GO" id="GO:0008270">
    <property type="term" value="F:zinc ion binding"/>
    <property type="evidence" value="ECO:0007669"/>
    <property type="project" value="UniProtKB-KW"/>
</dbReference>
<sequence>MADSHMCILHPDQPCDSFCFQCEVPICKNCSLDTHQDHARADSEEMESIQRVKQREMEEDNAEIQDILIPQFQMEDSKMEDTISKTVIRYKAMEELADVHRNGWHQEVDRIFDKYQREIHTARDKDLSVLKNAQFAIQNTLHLMPKIIQSNSEILQSHNHINAVMMYKSKLPGLKKNLPDYDMGVLTFTTPPVQTGRGLCIEFGDIRSYLVSMSSFDTLATSVGQPTKRLMERVVVKAEFASGVENLMHMVYMGRNEVWLGGKDGTVRHMNIHGIDLETLEATNSKYQNIAVNKEGELMYSDYINKTINIVKGSQTHILIESEIGWHPQGIFCTREGHVIVTLRVAGDSHCKLARYEEGNLVQEIQYDKLGNSLFSRGYKCVYLAENSNGDICASDTNSCSLVVVDKFGDLRYHYCCDPTLHRKPFIPDHIITDSQSQIILSDYVNSCLHIFNHDGKYLKCISHPDLELPVALTIDNDDKLWVGLYVSGNVKVIQYMT</sequence>
<dbReference type="PANTHER" id="PTHR24104">
    <property type="entry name" value="E3 UBIQUITIN-PROTEIN LIGASE NHLRC1-RELATED"/>
    <property type="match status" value="1"/>
</dbReference>
<evidence type="ECO:0000313" key="4">
    <source>
        <dbReference type="RefSeq" id="XP_022314947.1"/>
    </source>
</evidence>
<keyword evidence="3" id="KW-1185">Reference proteome</keyword>
<dbReference type="SUPFAM" id="SSF101898">
    <property type="entry name" value="NHL repeat"/>
    <property type="match status" value="1"/>
</dbReference>
<reference evidence="4" key="1">
    <citation type="submission" date="2025-08" db="UniProtKB">
        <authorList>
            <consortium name="RefSeq"/>
        </authorList>
    </citation>
    <scope>IDENTIFICATION</scope>
    <source>
        <tissue evidence="4">Whole sample</tissue>
    </source>
</reference>
<dbReference type="PROSITE" id="PS50119">
    <property type="entry name" value="ZF_BBOX"/>
    <property type="match status" value="1"/>
</dbReference>
<dbReference type="GO" id="GO:0000209">
    <property type="term" value="P:protein polyubiquitination"/>
    <property type="evidence" value="ECO:0007669"/>
    <property type="project" value="TreeGrafter"/>
</dbReference>
<dbReference type="KEGG" id="cvn:111119249"/>
<feature type="domain" description="B box-type" evidence="2">
    <location>
        <begin position="2"/>
        <end position="43"/>
    </location>
</feature>
<dbReference type="Proteomes" id="UP000694844">
    <property type="component" value="Chromosome 2"/>
</dbReference>
<evidence type="ECO:0000259" key="2">
    <source>
        <dbReference type="PROSITE" id="PS50119"/>
    </source>
</evidence>
<dbReference type="GO" id="GO:0061630">
    <property type="term" value="F:ubiquitin protein ligase activity"/>
    <property type="evidence" value="ECO:0007669"/>
    <property type="project" value="TreeGrafter"/>
</dbReference>
<dbReference type="AlphaFoldDB" id="A0A8B8CGK9"/>
<keyword evidence="1" id="KW-0479">Metal-binding</keyword>
<dbReference type="InterPro" id="IPR050952">
    <property type="entry name" value="TRIM-NHL_E3_ligases"/>
</dbReference>
<organism evidence="3 4">
    <name type="scientific">Crassostrea virginica</name>
    <name type="common">Eastern oyster</name>
    <dbReference type="NCBI Taxonomy" id="6565"/>
    <lineage>
        <taxon>Eukaryota</taxon>
        <taxon>Metazoa</taxon>
        <taxon>Spiralia</taxon>
        <taxon>Lophotrochozoa</taxon>
        <taxon>Mollusca</taxon>
        <taxon>Bivalvia</taxon>
        <taxon>Autobranchia</taxon>
        <taxon>Pteriomorphia</taxon>
        <taxon>Ostreida</taxon>
        <taxon>Ostreoidea</taxon>
        <taxon>Ostreidae</taxon>
        <taxon>Crassostrea</taxon>
    </lineage>
</organism>
<dbReference type="SUPFAM" id="SSF57845">
    <property type="entry name" value="B-box zinc-binding domain"/>
    <property type="match status" value="1"/>
</dbReference>
<dbReference type="GeneID" id="111119249"/>
<name>A0A8B8CGK9_CRAVI</name>
<keyword evidence="1" id="KW-0862">Zinc</keyword>
<dbReference type="Gene3D" id="2.120.10.30">
    <property type="entry name" value="TolB, C-terminal domain"/>
    <property type="match status" value="1"/>
</dbReference>